<feature type="binding site" evidence="4">
    <location>
        <position position="132"/>
    </location>
    <ligand>
        <name>D-ribulose 5-phosphate</name>
        <dbReference type="ChEBI" id="CHEBI:58121"/>
    </ligand>
</feature>
<feature type="binding site" evidence="4">
    <location>
        <position position="109"/>
    </location>
    <ligand>
        <name>D-ribulose 5-phosphate</name>
        <dbReference type="ChEBI" id="CHEBI:58121"/>
    </ligand>
</feature>
<feature type="binding site" evidence="4">
    <location>
        <begin position="66"/>
        <end position="70"/>
    </location>
    <ligand>
        <name>D-ribulose 5-phosphate</name>
        <dbReference type="ChEBI" id="CHEBI:58121"/>
    </ligand>
</feature>
<dbReference type="EC" id="5.3.1.6" evidence="5"/>
<reference evidence="5" key="2">
    <citation type="journal article" date="2023" name="Biology">
        <title>Prokaryotic Life Associated with Coal-Fire Gas Vents Revealed by Metagenomics.</title>
        <authorList>
            <person name="Kadnikov V.V."/>
            <person name="Mardanov A.V."/>
            <person name="Beletsky A.V."/>
            <person name="Karnachuk O.V."/>
            <person name="Ravin N.V."/>
        </authorList>
    </citation>
    <scope>NUCLEOTIDE SEQUENCE</scope>
    <source>
        <strain evidence="5">Bu02</strain>
    </source>
</reference>
<comment type="similarity">
    <text evidence="1">Belongs to the LacAB/RpiB family.</text>
</comment>
<feature type="active site" description="Proton donor" evidence="3">
    <location>
        <position position="98"/>
    </location>
</feature>
<dbReference type="NCBIfam" id="TIGR00689">
    <property type="entry name" value="rpiB_lacA_lacB"/>
    <property type="match status" value="1"/>
</dbReference>
<feature type="binding site" evidence="4">
    <location>
        <position position="136"/>
    </location>
    <ligand>
        <name>D-ribulose 5-phosphate</name>
        <dbReference type="ChEBI" id="CHEBI:58121"/>
    </ligand>
</feature>
<evidence type="ECO:0000313" key="5">
    <source>
        <dbReference type="EMBL" id="QUL99636.1"/>
    </source>
</evidence>
<name>A0AAT9LF17_9FIRM</name>
<evidence type="ECO:0000256" key="2">
    <source>
        <dbReference type="ARBA" id="ARBA00023235"/>
    </source>
</evidence>
<dbReference type="InterPro" id="IPR036569">
    <property type="entry name" value="RpiB_LacA_LacB_sf"/>
</dbReference>
<dbReference type="NCBIfam" id="TIGR01120">
    <property type="entry name" value="rpiB"/>
    <property type="match status" value="1"/>
</dbReference>
<reference evidence="5" key="1">
    <citation type="submission" date="2020-10" db="EMBL/GenBank/DDBJ databases">
        <authorList>
            <person name="Kadnikov V."/>
            <person name="Beletsky A.V."/>
            <person name="Mardanov A.V."/>
            <person name="Karnachuk O.V."/>
            <person name="Ravin N.V."/>
        </authorList>
    </citation>
    <scope>NUCLEOTIDE SEQUENCE</scope>
    <source>
        <strain evidence="5">Bu02</strain>
    </source>
</reference>
<evidence type="ECO:0000256" key="4">
    <source>
        <dbReference type="PIRSR" id="PIRSR005384-2"/>
    </source>
</evidence>
<dbReference type="PIRSF" id="PIRSF005384">
    <property type="entry name" value="RpiB_LacA_B"/>
    <property type="match status" value="1"/>
</dbReference>
<dbReference type="InterPro" id="IPR003500">
    <property type="entry name" value="RpiB_LacA_LacB"/>
</dbReference>
<dbReference type="GO" id="GO:0004751">
    <property type="term" value="F:ribose-5-phosphate isomerase activity"/>
    <property type="evidence" value="ECO:0007669"/>
    <property type="project" value="UniProtKB-EC"/>
</dbReference>
<feature type="binding site" evidence="4">
    <location>
        <begin position="8"/>
        <end position="9"/>
    </location>
    <ligand>
        <name>D-ribulose 5-phosphate</name>
        <dbReference type="ChEBI" id="CHEBI:58121"/>
    </ligand>
</feature>
<organism evidence="5">
    <name type="scientific">Candidatus Fermentithermobacillus carboniphilus</name>
    <dbReference type="NCBI Taxonomy" id="3085328"/>
    <lineage>
        <taxon>Bacteria</taxon>
        <taxon>Bacillati</taxon>
        <taxon>Bacillota</taxon>
        <taxon>Candidatus Fermentithermobacillia</taxon>
        <taxon>Candidatus Fermentithermobacillales</taxon>
        <taxon>Candidatus Fermentithermobacillaceae</taxon>
        <taxon>Candidatus Fermentithermobacillus</taxon>
    </lineage>
</organism>
<dbReference type="NCBIfam" id="NF004051">
    <property type="entry name" value="PRK05571.1"/>
    <property type="match status" value="1"/>
</dbReference>
<protein>
    <submittedName>
        <fullName evidence="5">Ribose 5-phosphate isomerase B</fullName>
        <ecNumber evidence="5">5.3.1.6</ecNumber>
    </submittedName>
</protein>
<keyword evidence="2 5" id="KW-0413">Isomerase</keyword>
<feature type="binding site" evidence="4">
    <location>
        <position position="99"/>
    </location>
    <ligand>
        <name>D-ribulose 5-phosphate</name>
        <dbReference type="ChEBI" id="CHEBI:58121"/>
    </ligand>
</feature>
<dbReference type="InterPro" id="IPR051812">
    <property type="entry name" value="SPI_LacAB/RpiB"/>
</dbReference>
<dbReference type="EMBL" id="CP062796">
    <property type="protein sequence ID" value="QUL99636.1"/>
    <property type="molecule type" value="Genomic_DNA"/>
</dbReference>
<dbReference type="KEGG" id="fcz:IMF26_07475"/>
<evidence type="ECO:0000256" key="3">
    <source>
        <dbReference type="PIRSR" id="PIRSR005384-1"/>
    </source>
</evidence>
<dbReference type="SUPFAM" id="SSF89623">
    <property type="entry name" value="Ribose/Galactose isomerase RpiB/AlsB"/>
    <property type="match status" value="1"/>
</dbReference>
<evidence type="ECO:0000256" key="1">
    <source>
        <dbReference type="ARBA" id="ARBA00008754"/>
    </source>
</evidence>
<dbReference type="GO" id="GO:0005975">
    <property type="term" value="P:carbohydrate metabolic process"/>
    <property type="evidence" value="ECO:0007669"/>
    <property type="project" value="InterPro"/>
</dbReference>
<dbReference type="AlphaFoldDB" id="A0AAT9LF17"/>
<dbReference type="Gene3D" id="3.40.1400.10">
    <property type="entry name" value="Sugar-phosphate isomerase, RpiB/LacA/LacB"/>
    <property type="match status" value="1"/>
</dbReference>
<dbReference type="InterPro" id="IPR004785">
    <property type="entry name" value="RpiB"/>
</dbReference>
<dbReference type="PANTHER" id="PTHR43732">
    <property type="entry name" value="RIBOSE 5-PHOSPHATE ISOMERASE-RELATED"/>
    <property type="match status" value="1"/>
</dbReference>
<feature type="active site" description="Proton acceptor" evidence="3">
    <location>
        <position position="65"/>
    </location>
</feature>
<proteinExistence type="inferred from homology"/>
<sequence length="152" mass="16715">MKLAIGSDHAGYRLKTEILEFLKEMGHEVLDFGTHSEDSVDYPDFALKVAESVRDGESELGVLVCGTGLGMAIAANKVPGIRAVTCTDTFSAHMAREHNDANVLCLGARVTGGGLARDIVKAWLEARFQGGRHERRLAKITDIERMYLKDRR</sequence>
<dbReference type="Pfam" id="PF02502">
    <property type="entry name" value="LacAB_rpiB"/>
    <property type="match status" value="1"/>
</dbReference>
<dbReference type="PANTHER" id="PTHR43732:SF1">
    <property type="entry name" value="RIBOSE 5-PHOSPHATE ISOMERASE"/>
    <property type="match status" value="1"/>
</dbReference>
<accession>A0AAT9LF17</accession>
<gene>
    <name evidence="5" type="primary">rpiB</name>
    <name evidence="5" type="ORF">IMF26_07475</name>
</gene>